<feature type="region of interest" description="Disordered" evidence="1">
    <location>
        <begin position="129"/>
        <end position="200"/>
    </location>
</feature>
<dbReference type="AlphaFoldDB" id="A0ABD3PMA2"/>
<evidence type="ECO:0000256" key="1">
    <source>
        <dbReference type="SAM" id="MobiDB-lite"/>
    </source>
</evidence>
<feature type="compositionally biased region" description="Low complexity" evidence="1">
    <location>
        <begin position="181"/>
        <end position="200"/>
    </location>
</feature>
<dbReference type="PROSITE" id="PS50097">
    <property type="entry name" value="BTB"/>
    <property type="match status" value="1"/>
</dbReference>
<dbReference type="Gene3D" id="3.30.710.10">
    <property type="entry name" value="Potassium Channel Kv1.1, Chain A"/>
    <property type="match status" value="1"/>
</dbReference>
<feature type="compositionally biased region" description="Acidic residues" evidence="1">
    <location>
        <begin position="353"/>
        <end position="362"/>
    </location>
</feature>
<evidence type="ECO:0000313" key="4">
    <source>
        <dbReference type="Proteomes" id="UP001530400"/>
    </source>
</evidence>
<feature type="region of interest" description="Disordered" evidence="1">
    <location>
        <begin position="351"/>
        <end position="379"/>
    </location>
</feature>
<dbReference type="PANTHER" id="PTHR24410:SF23">
    <property type="entry name" value="BTB DOMAIN-CONTAINING PROTEIN-RELATED"/>
    <property type="match status" value="1"/>
</dbReference>
<dbReference type="Proteomes" id="UP001530400">
    <property type="component" value="Unassembled WGS sequence"/>
</dbReference>
<organism evidence="3 4">
    <name type="scientific">Cyclotella atomus</name>
    <dbReference type="NCBI Taxonomy" id="382360"/>
    <lineage>
        <taxon>Eukaryota</taxon>
        <taxon>Sar</taxon>
        <taxon>Stramenopiles</taxon>
        <taxon>Ochrophyta</taxon>
        <taxon>Bacillariophyta</taxon>
        <taxon>Coscinodiscophyceae</taxon>
        <taxon>Thalassiosirophycidae</taxon>
        <taxon>Stephanodiscales</taxon>
        <taxon>Stephanodiscaceae</taxon>
        <taxon>Cyclotella</taxon>
    </lineage>
</organism>
<name>A0ABD3PMA2_9STRA</name>
<feature type="compositionally biased region" description="Low complexity" evidence="1">
    <location>
        <begin position="145"/>
        <end position="159"/>
    </location>
</feature>
<protein>
    <recommendedName>
        <fullName evidence="2">BTB domain-containing protein</fullName>
    </recommendedName>
</protein>
<dbReference type="Pfam" id="PF00651">
    <property type="entry name" value="BTB"/>
    <property type="match status" value="1"/>
</dbReference>
<gene>
    <name evidence="3" type="ORF">ACHAWO_008149</name>
</gene>
<feature type="compositionally biased region" description="Polar residues" evidence="1">
    <location>
        <begin position="160"/>
        <end position="171"/>
    </location>
</feature>
<keyword evidence="4" id="KW-1185">Reference proteome</keyword>
<accession>A0ABD3PMA2</accession>
<dbReference type="EMBL" id="JALLPJ020000548">
    <property type="protein sequence ID" value="KAL3788824.1"/>
    <property type="molecule type" value="Genomic_DNA"/>
</dbReference>
<feature type="domain" description="BTB" evidence="2">
    <location>
        <begin position="25"/>
        <end position="128"/>
    </location>
</feature>
<evidence type="ECO:0000259" key="2">
    <source>
        <dbReference type="PROSITE" id="PS50097"/>
    </source>
</evidence>
<dbReference type="PANTHER" id="PTHR24410">
    <property type="entry name" value="HL07962P-RELATED"/>
    <property type="match status" value="1"/>
</dbReference>
<reference evidence="3 4" key="1">
    <citation type="submission" date="2024-10" db="EMBL/GenBank/DDBJ databases">
        <title>Updated reference genomes for cyclostephanoid diatoms.</title>
        <authorList>
            <person name="Roberts W.R."/>
            <person name="Alverson A.J."/>
        </authorList>
    </citation>
    <scope>NUCLEOTIDE SEQUENCE [LARGE SCALE GENOMIC DNA]</scope>
    <source>
        <strain evidence="3 4">AJA010-31</strain>
    </source>
</reference>
<dbReference type="SUPFAM" id="SSF54695">
    <property type="entry name" value="POZ domain"/>
    <property type="match status" value="1"/>
</dbReference>
<dbReference type="InterPro" id="IPR011333">
    <property type="entry name" value="SKP1/BTB/POZ_sf"/>
</dbReference>
<proteinExistence type="predicted"/>
<comment type="caution">
    <text evidence="3">The sequence shown here is derived from an EMBL/GenBank/DDBJ whole genome shotgun (WGS) entry which is preliminary data.</text>
</comment>
<dbReference type="InterPro" id="IPR051481">
    <property type="entry name" value="BTB-POZ/Galectin-3-binding"/>
</dbReference>
<evidence type="ECO:0000313" key="3">
    <source>
        <dbReference type="EMBL" id="KAL3788824.1"/>
    </source>
</evidence>
<sequence length="569" mass="61907">MTTPNKSGTTLLADIRSLLNNSELTDIILVPTINNDLASTYSEDEGYIGTLAEEVPAIKAILAARSPVFRRMLYGDFRERNRNNNISGSSRGEDNDDDDVLRVKLDYGGHVLRLLVEFCFTDRLDSLEEGNSSSADVVNEDENHCTNNNNDHGSNNEESSQVTESNTSQVTTDDDNQKLRPSASSSSSNDNEPSSAPSLSRTARLLTSLASVAHYFDIPKLEHDISSRLHDIMTSHPSLACVVLDEGSKIMSEELCTAALERIRARPKAALLPSCETSSSALFTTSIENKENVAGGVASLSASLLEQVVFDEKSCASEWTKFMCLQRWVEGCCHEVKMHELESLSLKHASELPSDEEGDDVNDIATPTTTSSPKSKTHMEQKRRIAATLAQKLDLSLIPASDLDTISTESNLLSHQDLYKAYRLQALNAERTKSKVFVEGAGLSEINGTYIQGGVHEGIPMYNKEGVWRDREEIFRIFLCTYSNGNKSWCISIVPKGKEPGKTTDVDFYECPVSYGKGSGGGSGLGGAYNSHGVGENGLGVVPSRGWKLVNFGQPPTPKCSLIAGVSSD</sequence>
<dbReference type="InterPro" id="IPR000210">
    <property type="entry name" value="BTB/POZ_dom"/>
</dbReference>